<evidence type="ECO:0008006" key="4">
    <source>
        <dbReference type="Google" id="ProtNLM"/>
    </source>
</evidence>
<sequence length="155" mass="16194">MSPAETSWRRKLQQGLHASVRGNAQAFGFSITVTVTFGVLSQLEPKPRLIDLFLFALAGVAAFTVLNIVVVLRTGGRTTDGTGERATLIGTATDFLAVGAAVGVAIGTGTLLHNGWAWLLAPFAAGVVYVLVQSIELAVGREEADGHTHSGPEQP</sequence>
<proteinExistence type="predicted"/>
<dbReference type="EMBL" id="BAABAB010000004">
    <property type="protein sequence ID" value="GAA3605648.1"/>
    <property type="molecule type" value="Genomic_DNA"/>
</dbReference>
<keyword evidence="1" id="KW-0812">Transmembrane</keyword>
<evidence type="ECO:0000256" key="1">
    <source>
        <dbReference type="SAM" id="Phobius"/>
    </source>
</evidence>
<protein>
    <recommendedName>
        <fullName evidence="4">Integral membrane protein</fullName>
    </recommendedName>
</protein>
<evidence type="ECO:0000313" key="2">
    <source>
        <dbReference type="EMBL" id="GAA3605648.1"/>
    </source>
</evidence>
<reference evidence="3" key="1">
    <citation type="journal article" date="2019" name="Int. J. Syst. Evol. Microbiol.">
        <title>The Global Catalogue of Microorganisms (GCM) 10K type strain sequencing project: providing services to taxonomists for standard genome sequencing and annotation.</title>
        <authorList>
            <consortium name="The Broad Institute Genomics Platform"/>
            <consortium name="The Broad Institute Genome Sequencing Center for Infectious Disease"/>
            <person name="Wu L."/>
            <person name="Ma J."/>
        </authorList>
    </citation>
    <scope>NUCLEOTIDE SEQUENCE [LARGE SCALE GENOMIC DNA]</scope>
    <source>
        <strain evidence="3">JCM 16929</strain>
    </source>
</reference>
<keyword evidence="1" id="KW-1133">Transmembrane helix</keyword>
<dbReference type="RefSeq" id="WP_344801446.1">
    <property type="nucleotide sequence ID" value="NZ_BAABAB010000004.1"/>
</dbReference>
<feature type="transmembrane region" description="Helical" evidence="1">
    <location>
        <begin position="86"/>
        <end position="109"/>
    </location>
</feature>
<feature type="transmembrane region" description="Helical" evidence="1">
    <location>
        <begin position="115"/>
        <end position="132"/>
    </location>
</feature>
<feature type="transmembrane region" description="Helical" evidence="1">
    <location>
        <begin position="52"/>
        <end position="74"/>
    </location>
</feature>
<organism evidence="2 3">
    <name type="scientific">Microlunatus ginsengisoli</name>
    <dbReference type="NCBI Taxonomy" id="363863"/>
    <lineage>
        <taxon>Bacteria</taxon>
        <taxon>Bacillati</taxon>
        <taxon>Actinomycetota</taxon>
        <taxon>Actinomycetes</taxon>
        <taxon>Propionibacteriales</taxon>
        <taxon>Propionibacteriaceae</taxon>
        <taxon>Microlunatus</taxon>
    </lineage>
</organism>
<comment type="caution">
    <text evidence="2">The sequence shown here is derived from an EMBL/GenBank/DDBJ whole genome shotgun (WGS) entry which is preliminary data.</text>
</comment>
<keyword evidence="1" id="KW-0472">Membrane</keyword>
<dbReference type="Proteomes" id="UP001501490">
    <property type="component" value="Unassembled WGS sequence"/>
</dbReference>
<feature type="transmembrane region" description="Helical" evidence="1">
    <location>
        <begin position="20"/>
        <end position="40"/>
    </location>
</feature>
<accession>A0ABP6ZCX5</accession>
<gene>
    <name evidence="2" type="ORF">GCM10022236_04440</name>
</gene>
<name>A0ABP6ZCX5_9ACTN</name>
<evidence type="ECO:0000313" key="3">
    <source>
        <dbReference type="Proteomes" id="UP001501490"/>
    </source>
</evidence>
<keyword evidence="3" id="KW-1185">Reference proteome</keyword>